<reference evidence="2 3" key="1">
    <citation type="submission" date="2018-11" db="EMBL/GenBank/DDBJ databases">
        <authorList>
            <consortium name="Pathogen Informatics"/>
        </authorList>
    </citation>
    <scope>NUCLEOTIDE SEQUENCE [LARGE SCALE GENOMIC DNA]</scope>
</reference>
<protein>
    <submittedName>
        <fullName evidence="2">Uncharacterized protein</fullName>
    </submittedName>
</protein>
<feature type="region of interest" description="Disordered" evidence="1">
    <location>
        <begin position="366"/>
        <end position="398"/>
    </location>
</feature>
<feature type="region of interest" description="Disordered" evidence="1">
    <location>
        <begin position="229"/>
        <end position="256"/>
    </location>
</feature>
<name>A0A3P7LPH1_DIBLA</name>
<evidence type="ECO:0000313" key="3">
    <source>
        <dbReference type="Proteomes" id="UP000281553"/>
    </source>
</evidence>
<dbReference type="OrthoDB" id="6258734at2759"/>
<sequence length="398" mass="43487">MAQAPKIQNLWEPSWPNFNDVSNGSSLWDSGATKPGTLHENLDGMPILIASCVMLSGFSDVLISKESLFPEANVWSSLDADESSCSSRHLDNQRSSSDPSDIISPYSAWNCDQIDKLWSPSANETNEWSLSSKKTWFDCISNATGPDPLSESSFAAPDQVPENIIPENVFQSVWSPSTFCDSDLRPEKAVWGKLPIENATNNESRSLSSATTATTGPDDLITQLINSHDGWGSRGVDQSTPWEETATGHPSDPNNNDAGYYAKKSFASAKTEPTGLLQENNVWTNEPPTGTGIWELHYEQQGKKTARWQQNQEETRDLCQLPLAGGMPGTKIPMAAVQFRPPNQPNDLMSWTNMPARPFDWRNSLVQAPNSGGAGGSQPLLKPKMPNLRPLLGSTGAH</sequence>
<dbReference type="AlphaFoldDB" id="A0A3P7LPH1"/>
<dbReference type="EMBL" id="UYRU01052482">
    <property type="protein sequence ID" value="VDN11888.1"/>
    <property type="molecule type" value="Genomic_DNA"/>
</dbReference>
<evidence type="ECO:0000256" key="1">
    <source>
        <dbReference type="SAM" id="MobiDB-lite"/>
    </source>
</evidence>
<organism evidence="2 3">
    <name type="scientific">Dibothriocephalus latus</name>
    <name type="common">Fish tapeworm</name>
    <name type="synonym">Diphyllobothrium latum</name>
    <dbReference type="NCBI Taxonomy" id="60516"/>
    <lineage>
        <taxon>Eukaryota</taxon>
        <taxon>Metazoa</taxon>
        <taxon>Spiralia</taxon>
        <taxon>Lophotrochozoa</taxon>
        <taxon>Platyhelminthes</taxon>
        <taxon>Cestoda</taxon>
        <taxon>Eucestoda</taxon>
        <taxon>Diphyllobothriidea</taxon>
        <taxon>Diphyllobothriidae</taxon>
        <taxon>Dibothriocephalus</taxon>
    </lineage>
</organism>
<feature type="region of interest" description="Disordered" evidence="1">
    <location>
        <begin position="82"/>
        <end position="101"/>
    </location>
</feature>
<feature type="non-terminal residue" evidence="2">
    <location>
        <position position="398"/>
    </location>
</feature>
<accession>A0A3P7LPH1</accession>
<dbReference type="Proteomes" id="UP000281553">
    <property type="component" value="Unassembled WGS sequence"/>
</dbReference>
<evidence type="ECO:0000313" key="2">
    <source>
        <dbReference type="EMBL" id="VDN11888.1"/>
    </source>
</evidence>
<keyword evidence="3" id="KW-1185">Reference proteome</keyword>
<proteinExistence type="predicted"/>
<gene>
    <name evidence="2" type="ORF">DILT_LOCUS7719</name>
</gene>